<evidence type="ECO:0000256" key="9">
    <source>
        <dbReference type="SAM" id="Phobius"/>
    </source>
</evidence>
<dbReference type="GO" id="GO:0140359">
    <property type="term" value="F:ABC-type transporter activity"/>
    <property type="evidence" value="ECO:0007669"/>
    <property type="project" value="InterPro"/>
</dbReference>
<feature type="domain" description="ABC transmembrane type-2" evidence="10">
    <location>
        <begin position="165"/>
        <end position="390"/>
    </location>
</feature>
<evidence type="ECO:0000256" key="3">
    <source>
        <dbReference type="ARBA" id="ARBA00022448"/>
    </source>
</evidence>
<evidence type="ECO:0000256" key="7">
    <source>
        <dbReference type="ARBA" id="ARBA00023136"/>
    </source>
</evidence>
<organism evidence="11 12">
    <name type="scientific">Levilactobacillus bambusae</name>
    <dbReference type="NCBI Taxonomy" id="2024736"/>
    <lineage>
        <taxon>Bacteria</taxon>
        <taxon>Bacillati</taxon>
        <taxon>Bacillota</taxon>
        <taxon>Bacilli</taxon>
        <taxon>Lactobacillales</taxon>
        <taxon>Lactobacillaceae</taxon>
        <taxon>Levilactobacillus</taxon>
    </lineage>
</organism>
<dbReference type="InterPro" id="IPR047817">
    <property type="entry name" value="ABC2_TM_bact-type"/>
</dbReference>
<feature type="compositionally biased region" description="Low complexity" evidence="8">
    <location>
        <begin position="152"/>
        <end position="173"/>
    </location>
</feature>
<feature type="transmembrane region" description="Helical" evidence="9">
    <location>
        <begin position="369"/>
        <end position="387"/>
    </location>
</feature>
<proteinExistence type="inferred from homology"/>
<dbReference type="EMBL" id="QCXQ01000002">
    <property type="protein sequence ID" value="PWG00538.1"/>
    <property type="molecule type" value="Genomic_DNA"/>
</dbReference>
<feature type="transmembrane region" description="Helical" evidence="9">
    <location>
        <begin position="312"/>
        <end position="336"/>
    </location>
</feature>
<evidence type="ECO:0000256" key="4">
    <source>
        <dbReference type="ARBA" id="ARBA00022475"/>
    </source>
</evidence>
<dbReference type="Pfam" id="PF12698">
    <property type="entry name" value="ABC2_membrane_3"/>
    <property type="match status" value="1"/>
</dbReference>
<evidence type="ECO:0000256" key="8">
    <source>
        <dbReference type="SAM" id="MobiDB-lite"/>
    </source>
</evidence>
<dbReference type="AlphaFoldDB" id="A0A2V1N1C6"/>
<protein>
    <submittedName>
        <fullName evidence="11">ABC transporter permease</fullName>
    </submittedName>
</protein>
<keyword evidence="7 9" id="KW-0472">Membrane</keyword>
<evidence type="ECO:0000313" key="12">
    <source>
        <dbReference type="Proteomes" id="UP000245080"/>
    </source>
</evidence>
<dbReference type="InterPro" id="IPR013525">
    <property type="entry name" value="ABC2_TM"/>
</dbReference>
<accession>A0A2V1N1C6</accession>
<feature type="region of interest" description="Disordered" evidence="8">
    <location>
        <begin position="152"/>
        <end position="178"/>
    </location>
</feature>
<comment type="subcellular location">
    <subcellularLocation>
        <location evidence="1">Cell membrane</location>
        <topology evidence="1">Multi-pass membrane protein</topology>
    </subcellularLocation>
</comment>
<dbReference type="InterPro" id="IPR051449">
    <property type="entry name" value="ABC-2_transporter_component"/>
</dbReference>
<dbReference type="PANTHER" id="PTHR30294:SF38">
    <property type="entry name" value="TRANSPORT PERMEASE PROTEIN"/>
    <property type="match status" value="1"/>
</dbReference>
<evidence type="ECO:0000259" key="10">
    <source>
        <dbReference type="PROSITE" id="PS51012"/>
    </source>
</evidence>
<keyword evidence="6 9" id="KW-1133">Transmembrane helix</keyword>
<dbReference type="Proteomes" id="UP000245080">
    <property type="component" value="Unassembled WGS sequence"/>
</dbReference>
<keyword evidence="5 9" id="KW-0812">Transmembrane</keyword>
<reference evidence="11 12" key="1">
    <citation type="journal article" date="2018" name="Int. J. Syst. Evol. Microbiol.">
        <title>Lactobacillus bambusae sp. nov., isolated from a traditional fermented Ma-bamboo shoots of Taiwan.</title>
        <authorList>
            <person name="Wang L.-T."/>
        </authorList>
    </citation>
    <scope>NUCLEOTIDE SEQUENCE [LARGE SCALE GENOMIC DNA]</scope>
    <source>
        <strain evidence="11 12">BS-W1</strain>
    </source>
</reference>
<evidence type="ECO:0000256" key="2">
    <source>
        <dbReference type="ARBA" id="ARBA00007783"/>
    </source>
</evidence>
<sequence length="393" mass="43540">MRIKAIVKRVLLQMVRDKRTLALLFLAPLLVLSLMYVLFQSNQTTTATIGIRSNVDADLVKAIKSDDLTVKTYGRHANAKTEIRRHDLAGFITQDGDKLRVTYQNSQPSQAALIRQSLIQGQTKLQFKALTAVTKAQQAALKQTQSQLNQLTASLPASSPASSQQSATNQPPTKVQQPTRYHVTSHYLYGSQDSTFFVEFLPILLGFFVFFFVFLISGMSLLNERTSGTLTRLLATPVRRGEIITGYMIGYGLFAIVQTLIICTFSIYVFNVHILGSFWLLVLINLVLALVALSMGIFISTFANTEFQMIQFIPLVVVPQVFFSGLVPVSGMATWLQVLAHVFPLYYGGAALTDVATKGFTFGDVAPELGILLLFVIILTGLNTVGLRRYRRV</sequence>
<evidence type="ECO:0000313" key="11">
    <source>
        <dbReference type="EMBL" id="PWG00538.1"/>
    </source>
</evidence>
<feature type="transmembrane region" description="Helical" evidence="9">
    <location>
        <begin position="276"/>
        <end position="300"/>
    </location>
</feature>
<dbReference type="RefSeq" id="WP_109250484.1">
    <property type="nucleotide sequence ID" value="NZ_QCXQ01000002.1"/>
</dbReference>
<keyword evidence="3" id="KW-0813">Transport</keyword>
<evidence type="ECO:0000256" key="5">
    <source>
        <dbReference type="ARBA" id="ARBA00022692"/>
    </source>
</evidence>
<dbReference type="PROSITE" id="PS51012">
    <property type="entry name" value="ABC_TM2"/>
    <property type="match status" value="1"/>
</dbReference>
<comment type="caution">
    <text evidence="11">The sequence shown here is derived from an EMBL/GenBank/DDBJ whole genome shotgun (WGS) entry which is preliminary data.</text>
</comment>
<gene>
    <name evidence="11" type="ORF">DCM90_06340</name>
</gene>
<keyword evidence="4" id="KW-1003">Cell membrane</keyword>
<evidence type="ECO:0000256" key="1">
    <source>
        <dbReference type="ARBA" id="ARBA00004651"/>
    </source>
</evidence>
<dbReference type="PANTHER" id="PTHR30294">
    <property type="entry name" value="MEMBRANE COMPONENT OF ABC TRANSPORTER YHHJ-RELATED"/>
    <property type="match status" value="1"/>
</dbReference>
<evidence type="ECO:0000256" key="6">
    <source>
        <dbReference type="ARBA" id="ARBA00022989"/>
    </source>
</evidence>
<dbReference type="OrthoDB" id="9776218at2"/>
<name>A0A2V1N1C6_9LACO</name>
<feature type="transmembrane region" description="Helical" evidence="9">
    <location>
        <begin position="200"/>
        <end position="222"/>
    </location>
</feature>
<dbReference type="GO" id="GO:0005886">
    <property type="term" value="C:plasma membrane"/>
    <property type="evidence" value="ECO:0007669"/>
    <property type="project" value="UniProtKB-SubCell"/>
</dbReference>
<comment type="similarity">
    <text evidence="2">Belongs to the ABC-2 integral membrane protein family.</text>
</comment>
<feature type="transmembrane region" description="Helical" evidence="9">
    <location>
        <begin position="21"/>
        <end position="39"/>
    </location>
</feature>
<feature type="transmembrane region" description="Helical" evidence="9">
    <location>
        <begin position="243"/>
        <end position="270"/>
    </location>
</feature>
<keyword evidence="12" id="KW-1185">Reference proteome</keyword>